<reference evidence="9 10" key="1">
    <citation type="journal article" date="2019" name="Int. J. Syst. Evol. Microbiol.">
        <title>The Global Catalogue of Microorganisms (GCM) 10K type strain sequencing project: providing services to taxonomists for standard genome sequencing and annotation.</title>
        <authorList>
            <consortium name="The Broad Institute Genomics Platform"/>
            <consortium name="The Broad Institute Genome Sequencing Center for Infectious Disease"/>
            <person name="Wu L."/>
            <person name="Ma J."/>
        </authorList>
    </citation>
    <scope>NUCLEOTIDE SEQUENCE [LARGE SCALE GENOMIC DNA]</scope>
    <source>
        <strain evidence="9 10">CGMCC 1.10594</strain>
    </source>
</reference>
<feature type="transmembrane region" description="Helical" evidence="7">
    <location>
        <begin position="30"/>
        <end position="49"/>
    </location>
</feature>
<feature type="transmembrane region" description="Helical" evidence="7">
    <location>
        <begin position="346"/>
        <end position="363"/>
    </location>
</feature>
<evidence type="ECO:0000256" key="2">
    <source>
        <dbReference type="ARBA" id="ARBA00010157"/>
    </source>
</evidence>
<feature type="domain" description="SSD" evidence="8">
    <location>
        <begin position="275"/>
        <end position="400"/>
    </location>
</feature>
<evidence type="ECO:0000256" key="4">
    <source>
        <dbReference type="ARBA" id="ARBA00022692"/>
    </source>
</evidence>
<dbReference type="InterPro" id="IPR000731">
    <property type="entry name" value="SSD"/>
</dbReference>
<dbReference type="EMBL" id="JBHUDL010000010">
    <property type="protein sequence ID" value="MFD1634558.1"/>
    <property type="molecule type" value="Genomic_DNA"/>
</dbReference>
<feature type="transmembrane region" description="Helical" evidence="7">
    <location>
        <begin position="275"/>
        <end position="299"/>
    </location>
</feature>
<evidence type="ECO:0000256" key="7">
    <source>
        <dbReference type="SAM" id="Phobius"/>
    </source>
</evidence>
<protein>
    <submittedName>
        <fullName evidence="9">RND family transporter</fullName>
    </submittedName>
</protein>
<organism evidence="9 10">
    <name type="scientific">Haloplanus ruber</name>
    <dbReference type="NCBI Taxonomy" id="869892"/>
    <lineage>
        <taxon>Archaea</taxon>
        <taxon>Methanobacteriati</taxon>
        <taxon>Methanobacteriota</taxon>
        <taxon>Stenosarchaea group</taxon>
        <taxon>Halobacteria</taxon>
        <taxon>Halobacteriales</taxon>
        <taxon>Haloferacaceae</taxon>
        <taxon>Haloplanus</taxon>
    </lineage>
</organism>
<dbReference type="Pfam" id="PF03176">
    <property type="entry name" value="MMPL"/>
    <property type="match status" value="2"/>
</dbReference>
<comment type="similarity">
    <text evidence="2">Belongs to the resistance-nodulation-cell division (RND) (TC 2.A.6) family. MmpL subfamily.</text>
</comment>
<comment type="caution">
    <text evidence="9">The sequence shown here is derived from an EMBL/GenBank/DDBJ whole genome shotgun (WGS) entry which is preliminary data.</text>
</comment>
<feature type="transmembrane region" description="Helical" evidence="7">
    <location>
        <begin position="691"/>
        <end position="713"/>
    </location>
</feature>
<comment type="subcellular location">
    <subcellularLocation>
        <location evidence="1">Cell membrane</location>
        <topology evidence="1">Multi-pass membrane protein</topology>
    </subcellularLocation>
</comment>
<proteinExistence type="inferred from homology"/>
<evidence type="ECO:0000256" key="1">
    <source>
        <dbReference type="ARBA" id="ARBA00004651"/>
    </source>
</evidence>
<keyword evidence="6 7" id="KW-0472">Membrane</keyword>
<feature type="transmembrane region" description="Helical" evidence="7">
    <location>
        <begin position="375"/>
        <end position="397"/>
    </location>
</feature>
<keyword evidence="10" id="KW-1185">Reference proteome</keyword>
<keyword evidence="5 7" id="KW-1133">Transmembrane helix</keyword>
<dbReference type="Proteomes" id="UP001597075">
    <property type="component" value="Unassembled WGS sequence"/>
</dbReference>
<dbReference type="SUPFAM" id="SSF82866">
    <property type="entry name" value="Multidrug efflux transporter AcrB transmembrane domain"/>
    <property type="match status" value="2"/>
</dbReference>
<keyword evidence="3" id="KW-1003">Cell membrane</keyword>
<feature type="transmembrane region" description="Helical" evidence="7">
    <location>
        <begin position="249"/>
        <end position="268"/>
    </location>
</feature>
<evidence type="ECO:0000313" key="10">
    <source>
        <dbReference type="Proteomes" id="UP001597075"/>
    </source>
</evidence>
<dbReference type="AlphaFoldDB" id="A0ABD6CZB9"/>
<dbReference type="PROSITE" id="PS50156">
    <property type="entry name" value="SSD"/>
    <property type="match status" value="2"/>
</dbReference>
<feature type="transmembrane region" description="Helical" evidence="7">
    <location>
        <begin position="793"/>
        <end position="819"/>
    </location>
</feature>
<accession>A0ABD6CZB9</accession>
<gene>
    <name evidence="9" type="ORF">ACFSBJ_12575</name>
</gene>
<evidence type="ECO:0000256" key="6">
    <source>
        <dbReference type="ARBA" id="ARBA00023136"/>
    </source>
</evidence>
<keyword evidence="4 7" id="KW-0812">Transmembrane</keyword>
<feature type="transmembrane region" description="Helical" evidence="7">
    <location>
        <begin position="663"/>
        <end position="685"/>
    </location>
</feature>
<name>A0ABD6CZB9_9EURY</name>
<dbReference type="Gene3D" id="1.20.1640.10">
    <property type="entry name" value="Multidrug efflux transporter AcrB transmembrane domain"/>
    <property type="match status" value="2"/>
</dbReference>
<evidence type="ECO:0000313" key="9">
    <source>
        <dbReference type="EMBL" id="MFD1634558.1"/>
    </source>
</evidence>
<feature type="domain" description="SSD" evidence="8">
    <location>
        <begin position="690"/>
        <end position="818"/>
    </location>
</feature>
<evidence type="ECO:0000256" key="3">
    <source>
        <dbReference type="ARBA" id="ARBA00022475"/>
    </source>
</evidence>
<dbReference type="PANTHER" id="PTHR33406">
    <property type="entry name" value="MEMBRANE PROTEIN MJ1562-RELATED"/>
    <property type="match status" value="1"/>
</dbReference>
<feature type="transmembrane region" description="Helical" evidence="7">
    <location>
        <begin position="305"/>
        <end position="325"/>
    </location>
</feature>
<dbReference type="InterPro" id="IPR050545">
    <property type="entry name" value="Mycobact_MmpL"/>
</dbReference>
<dbReference type="RefSeq" id="WP_256404803.1">
    <property type="nucleotide sequence ID" value="NZ_CP187151.1"/>
</dbReference>
<dbReference type="InterPro" id="IPR004869">
    <property type="entry name" value="MMPL_dom"/>
</dbReference>
<dbReference type="PANTHER" id="PTHR33406:SF6">
    <property type="entry name" value="MEMBRANE PROTEIN YDGH-RELATED"/>
    <property type="match status" value="1"/>
</dbReference>
<dbReference type="GO" id="GO:0005886">
    <property type="term" value="C:plasma membrane"/>
    <property type="evidence" value="ECO:0007669"/>
    <property type="project" value="UniProtKB-SubCell"/>
</dbReference>
<feature type="transmembrane region" description="Helical" evidence="7">
    <location>
        <begin position="764"/>
        <end position="786"/>
    </location>
</feature>
<evidence type="ECO:0000256" key="5">
    <source>
        <dbReference type="ARBA" id="ARBA00022989"/>
    </source>
</evidence>
<evidence type="ECO:0000259" key="8">
    <source>
        <dbReference type="PROSITE" id="PS50156"/>
    </source>
</evidence>
<sequence>MPPSIDDIRVDSQRFIDTLDSWIVDRPGRVILLFLLVSGLFVLGLGGGGTDSGTDQFTEDVPAEQALQEVNDNFERVTFGDDSGTTQLIQSGTNVLSKPELLRMLEAQRRLADNDDLDVTGTTSVARAVARTLDPSADSLDEEIRAVERSTPGEIDRAVRTTVAADPGLRALLSEDYNARSASASAAIGTVSHRLPGGASDGSGTSGSSPLTSIQLRAEYIVSSVGGDITVFGSGITSDELGNVINDSLALVVPAALVLILLFLIVAYRDPVDLLLGLVSLGMAMLWTFGFMGLAGIAFSQLLVAIPPLLLAVGIDFGIHAINRYREEHVGDVSVRAAMRTATDQLVVAFFIVTGTTVLGFAANLSSSLSSIRELGIVAAVGIVFTFCVFGVFLPAAKVYADSWRERLGIPEFGSSALGSERSLLGRILPVGVYIARGAPRLFLVVVLVSTAVMGQYGAGVDSRFTQDDFLPPENAPAYLDHVPEPFRPGDYTVTETTHFLERNFQTGEEDTTTVYVEGPLHQDYALEALWKAGDDPPSSFVADGGHARETSIVTVIRRRAERDPEFAALVARNDRNDNGIPDDNLRTVYAALLDSPARERALNYITDDYTSARIEYAVEADASQEEVTDDTRQVADRVRFEATATGGVIVLKAVSDVIGESAFRSLVIALVAAAAFLILVYAVLEGRPSLGLVNVLPIAVTVAALASTMRYLDIPFNVLTGTSLSIAIGLGIDYSAHLLHRFVEEYDGSTDVDDALVETVRGTGGALTGSMLTTVSGLGVLWLAISPILGQFGLLIALSVLYSYLSSILVLPTTLVLWDRYVATGPGRDLTLGDADPAAD</sequence>